<evidence type="ECO:0000313" key="2">
    <source>
        <dbReference type="Proteomes" id="UP000735302"/>
    </source>
</evidence>
<sequence length="165" mass="18225">MSDGLLHRLNRQTFPIQTGLRSTINFTIRTASASATFPAMPPGCNYPKQQALPPHPITNPVPATEENRRGKLERWVLNHFKSSTFNTCVHQTLPMMSGPPMKLMVDPNAKPVAHHTPIPVATHQQEEVKAGLEQDGQLDVIEPVPVSTPVIWLCALKNEANRGAR</sequence>
<organism evidence="1 2">
    <name type="scientific">Plakobranchus ocellatus</name>
    <dbReference type="NCBI Taxonomy" id="259542"/>
    <lineage>
        <taxon>Eukaryota</taxon>
        <taxon>Metazoa</taxon>
        <taxon>Spiralia</taxon>
        <taxon>Lophotrochozoa</taxon>
        <taxon>Mollusca</taxon>
        <taxon>Gastropoda</taxon>
        <taxon>Heterobranchia</taxon>
        <taxon>Euthyneura</taxon>
        <taxon>Panpulmonata</taxon>
        <taxon>Sacoglossa</taxon>
        <taxon>Placobranchoidea</taxon>
        <taxon>Plakobranchidae</taxon>
        <taxon>Plakobranchus</taxon>
    </lineage>
</organism>
<gene>
    <name evidence="1" type="ORF">PoB_003937400</name>
</gene>
<dbReference type="EMBL" id="BLXT01004465">
    <property type="protein sequence ID" value="GFO12869.1"/>
    <property type="molecule type" value="Genomic_DNA"/>
</dbReference>
<keyword evidence="2" id="KW-1185">Reference proteome</keyword>
<evidence type="ECO:0000313" key="1">
    <source>
        <dbReference type="EMBL" id="GFO12869.1"/>
    </source>
</evidence>
<reference evidence="1 2" key="1">
    <citation type="journal article" date="2021" name="Elife">
        <title>Chloroplast acquisition without the gene transfer in kleptoplastic sea slugs, Plakobranchus ocellatus.</title>
        <authorList>
            <person name="Maeda T."/>
            <person name="Takahashi S."/>
            <person name="Yoshida T."/>
            <person name="Shimamura S."/>
            <person name="Takaki Y."/>
            <person name="Nagai Y."/>
            <person name="Toyoda A."/>
            <person name="Suzuki Y."/>
            <person name="Arimoto A."/>
            <person name="Ishii H."/>
            <person name="Satoh N."/>
            <person name="Nishiyama T."/>
            <person name="Hasebe M."/>
            <person name="Maruyama T."/>
            <person name="Minagawa J."/>
            <person name="Obokata J."/>
            <person name="Shigenobu S."/>
        </authorList>
    </citation>
    <scope>NUCLEOTIDE SEQUENCE [LARGE SCALE GENOMIC DNA]</scope>
</reference>
<protein>
    <submittedName>
        <fullName evidence="1">Uncharacterized protein</fullName>
    </submittedName>
</protein>
<dbReference type="Proteomes" id="UP000735302">
    <property type="component" value="Unassembled WGS sequence"/>
</dbReference>
<accession>A0AAV4B3C2</accession>
<comment type="caution">
    <text evidence="1">The sequence shown here is derived from an EMBL/GenBank/DDBJ whole genome shotgun (WGS) entry which is preliminary data.</text>
</comment>
<proteinExistence type="predicted"/>
<name>A0AAV4B3C2_9GAST</name>
<dbReference type="AlphaFoldDB" id="A0AAV4B3C2"/>